<dbReference type="GO" id="GO:0009451">
    <property type="term" value="P:RNA modification"/>
    <property type="evidence" value="ECO:0000318"/>
    <property type="project" value="GO_Central"/>
</dbReference>
<dbReference type="PROSITE" id="PS51375">
    <property type="entry name" value="PPR"/>
    <property type="match status" value="2"/>
</dbReference>
<dbReference type="Pfam" id="PF13041">
    <property type="entry name" value="PPR_2"/>
    <property type="match status" value="3"/>
</dbReference>
<accession>W1NRM7</accession>
<evidence type="ECO:0000256" key="2">
    <source>
        <dbReference type="PROSITE-ProRule" id="PRU00708"/>
    </source>
</evidence>
<dbReference type="Pfam" id="PF01535">
    <property type="entry name" value="PPR"/>
    <property type="match status" value="1"/>
</dbReference>
<name>W1NRM7_AMBTC</name>
<keyword evidence="1" id="KW-0677">Repeat</keyword>
<evidence type="ECO:0008006" key="5">
    <source>
        <dbReference type="Google" id="ProtNLM"/>
    </source>
</evidence>
<dbReference type="Proteomes" id="UP000017836">
    <property type="component" value="Unassembled WGS sequence"/>
</dbReference>
<dbReference type="FunFam" id="1.25.40.10:FF:000144">
    <property type="entry name" value="Pentatricopeptide repeat-containing protein, mitochondrial"/>
    <property type="match status" value="1"/>
</dbReference>
<dbReference type="InterPro" id="IPR011990">
    <property type="entry name" value="TPR-like_helical_dom_sf"/>
</dbReference>
<dbReference type="HOGENOM" id="CLU_002706_15_10_1"/>
<evidence type="ECO:0000313" key="4">
    <source>
        <dbReference type="Proteomes" id="UP000017836"/>
    </source>
</evidence>
<keyword evidence="4" id="KW-1185">Reference proteome</keyword>
<dbReference type="Gene3D" id="1.25.40.10">
    <property type="entry name" value="Tetratricopeptide repeat domain"/>
    <property type="match status" value="3"/>
</dbReference>
<dbReference type="InterPro" id="IPR046960">
    <property type="entry name" value="PPR_At4g14850-like_plant"/>
</dbReference>
<evidence type="ECO:0000313" key="3">
    <source>
        <dbReference type="EMBL" id="ERM98537.1"/>
    </source>
</evidence>
<evidence type="ECO:0000256" key="1">
    <source>
        <dbReference type="ARBA" id="ARBA00022737"/>
    </source>
</evidence>
<dbReference type="Gramene" id="ERM98537">
    <property type="protein sequence ID" value="ERM98537"/>
    <property type="gene ID" value="AMTR_s00113p00130020"/>
</dbReference>
<protein>
    <recommendedName>
        <fullName evidence="5">Pentatricopeptide repeat-containing protein</fullName>
    </recommendedName>
</protein>
<dbReference type="OMA" id="WIEIRHR"/>
<dbReference type="PANTHER" id="PTHR47926">
    <property type="entry name" value="PENTATRICOPEPTIDE REPEAT-CONTAINING PROTEIN"/>
    <property type="match status" value="1"/>
</dbReference>
<dbReference type="eggNOG" id="KOG4197">
    <property type="taxonomic scope" value="Eukaryota"/>
</dbReference>
<dbReference type="NCBIfam" id="TIGR00756">
    <property type="entry name" value="PPR"/>
    <property type="match status" value="2"/>
</dbReference>
<dbReference type="InterPro" id="IPR002885">
    <property type="entry name" value="PPR_rpt"/>
</dbReference>
<feature type="repeat" description="PPR" evidence="2">
    <location>
        <begin position="229"/>
        <end position="263"/>
    </location>
</feature>
<reference evidence="4" key="1">
    <citation type="journal article" date="2013" name="Science">
        <title>The Amborella genome and the evolution of flowering plants.</title>
        <authorList>
            <consortium name="Amborella Genome Project"/>
        </authorList>
    </citation>
    <scope>NUCLEOTIDE SEQUENCE [LARGE SCALE GENOMIC DNA]</scope>
</reference>
<dbReference type="GO" id="GO:0003723">
    <property type="term" value="F:RNA binding"/>
    <property type="evidence" value="ECO:0000318"/>
    <property type="project" value="GO_Central"/>
</dbReference>
<feature type="repeat" description="PPR" evidence="2">
    <location>
        <begin position="330"/>
        <end position="364"/>
    </location>
</feature>
<dbReference type="InterPro" id="IPR046848">
    <property type="entry name" value="E_motif"/>
</dbReference>
<sequence>MATDPQFLNLSVPPPNHHKLFDPTTQRDLRSQNTILSSLSKTNPRLTLTRFKTMVQEGKNIDEYTLSIVLKAAASLKLLSYGKQIQTLVTKSGFSQFMLLVTTLLDLHVKCSDLAAACQIFEEMPERDVVSWTSLIVGHVHQSKHNMALKLFQKMNKGNARGNSYTYSGLLSACSGLMALKPGKQVHAQIIVLGLSDNLTLSNGILGMYGTCRSMYDACRVFNGMPFRGLISWNAMISACVQCECGEEALKLLCLMGSQGIKPDNFSCAICARVCASMASMTHGYQIHALVLKLGFQSDLVIGNSLVDMYAKCGCIELAKLIFEEIPDKDEILWTTMINAYGRHGHVREVLHMFKEMIGVGMKPDGITYMALLSACSHGGLVNQAKRLLELDLRNYSDYTVLVSYIKAKAGKWNEIFQTRERTKRKQMKKEPGCSWIEIRHRVDVFLSSDRSHPQAAEMLQALYQLSLSLTEAG</sequence>
<dbReference type="AlphaFoldDB" id="W1NRM7"/>
<dbReference type="EMBL" id="KI395324">
    <property type="protein sequence ID" value="ERM98537.1"/>
    <property type="molecule type" value="Genomic_DNA"/>
</dbReference>
<gene>
    <name evidence="3" type="ORF">AMTR_s00113p00130020</name>
</gene>
<dbReference type="Pfam" id="PF20431">
    <property type="entry name" value="E_motif"/>
    <property type="match status" value="1"/>
</dbReference>
<dbReference type="PANTHER" id="PTHR47926:SF533">
    <property type="entry name" value="DYW DOMAIN-CONTAINING PROTEIN"/>
    <property type="match status" value="1"/>
</dbReference>
<proteinExistence type="predicted"/>
<organism evidence="3 4">
    <name type="scientific">Amborella trichopoda</name>
    <dbReference type="NCBI Taxonomy" id="13333"/>
    <lineage>
        <taxon>Eukaryota</taxon>
        <taxon>Viridiplantae</taxon>
        <taxon>Streptophyta</taxon>
        <taxon>Embryophyta</taxon>
        <taxon>Tracheophyta</taxon>
        <taxon>Spermatophyta</taxon>
        <taxon>Magnoliopsida</taxon>
        <taxon>Amborellales</taxon>
        <taxon>Amborellaceae</taxon>
        <taxon>Amborella</taxon>
    </lineage>
</organism>